<gene>
    <name evidence="1" type="ORF">Gasu_04040</name>
</gene>
<dbReference type="SUPFAM" id="SSF55961">
    <property type="entry name" value="Bet v1-like"/>
    <property type="match status" value="1"/>
</dbReference>
<dbReference type="Gramene" id="EME32309">
    <property type="protein sequence ID" value="EME32309"/>
    <property type="gene ID" value="Gasu_04040"/>
</dbReference>
<protein>
    <recommendedName>
        <fullName evidence="3">START domain-containing protein</fullName>
    </recommendedName>
</protein>
<dbReference type="AlphaFoldDB" id="M2Y8Z4"/>
<proteinExistence type="predicted"/>
<evidence type="ECO:0000313" key="2">
    <source>
        <dbReference type="Proteomes" id="UP000030680"/>
    </source>
</evidence>
<evidence type="ECO:0000313" key="1">
    <source>
        <dbReference type="EMBL" id="EME32309.1"/>
    </source>
</evidence>
<name>M2Y8Z4_GALSU</name>
<dbReference type="STRING" id="130081.M2Y8Z4"/>
<accession>M2Y8Z4</accession>
<dbReference type="InterPro" id="IPR023393">
    <property type="entry name" value="START-like_dom_sf"/>
</dbReference>
<keyword evidence="2" id="KW-1185">Reference proteome</keyword>
<dbReference type="Gene3D" id="3.30.530.20">
    <property type="match status" value="1"/>
</dbReference>
<dbReference type="Proteomes" id="UP000030680">
    <property type="component" value="Unassembled WGS sequence"/>
</dbReference>
<dbReference type="EMBL" id="KB454486">
    <property type="protein sequence ID" value="EME32309.1"/>
    <property type="molecule type" value="Genomic_DNA"/>
</dbReference>
<reference evidence="2" key="1">
    <citation type="journal article" date="2013" name="Science">
        <title>Gene transfer from bacteria and archaea facilitated evolution of an extremophilic eukaryote.</title>
        <authorList>
            <person name="Schonknecht G."/>
            <person name="Chen W.H."/>
            <person name="Ternes C.M."/>
            <person name="Barbier G.G."/>
            <person name="Shrestha R.P."/>
            <person name="Stanke M."/>
            <person name="Brautigam A."/>
            <person name="Baker B.J."/>
            <person name="Banfield J.F."/>
            <person name="Garavito R.M."/>
            <person name="Carr K."/>
            <person name="Wilkerson C."/>
            <person name="Rensing S.A."/>
            <person name="Gagneul D."/>
            <person name="Dickenson N.E."/>
            <person name="Oesterhelt C."/>
            <person name="Lercher M.J."/>
            <person name="Weber A.P."/>
        </authorList>
    </citation>
    <scope>NUCLEOTIDE SEQUENCE [LARGE SCALE GENOMIC DNA]</scope>
    <source>
        <strain evidence="2">074W</strain>
    </source>
</reference>
<evidence type="ECO:0008006" key="3">
    <source>
        <dbReference type="Google" id="ProtNLM"/>
    </source>
</evidence>
<dbReference type="OMA" id="YLFVMLR"/>
<dbReference type="GeneID" id="17090900"/>
<dbReference type="PANTHER" id="PTHR34560">
    <property type="entry name" value="POLYKETIDE CYCLASE/DEHYDRASE/LIPID TRANSPORT SUPERFAMILY PROTEIN"/>
    <property type="match status" value="1"/>
</dbReference>
<dbReference type="OrthoDB" id="17317at2759"/>
<dbReference type="KEGG" id="gsl:Gasu_04040"/>
<dbReference type="RefSeq" id="XP_005708829.1">
    <property type="nucleotide sequence ID" value="XM_005708772.1"/>
</dbReference>
<dbReference type="PANTHER" id="PTHR34560:SF1">
    <property type="entry name" value="START DOMAIN-CONTAINING PROTEIN"/>
    <property type="match status" value="1"/>
</dbReference>
<organism evidence="1 2">
    <name type="scientific">Galdieria sulphuraria</name>
    <name type="common">Red alga</name>
    <dbReference type="NCBI Taxonomy" id="130081"/>
    <lineage>
        <taxon>Eukaryota</taxon>
        <taxon>Rhodophyta</taxon>
        <taxon>Bangiophyceae</taxon>
        <taxon>Galdieriales</taxon>
        <taxon>Galdieriaceae</taxon>
        <taxon>Galdieria</taxon>
    </lineage>
</organism>
<sequence>MPALQIPDLIKFFKLLHAFVRQEIVLYFHMKNNNSMEEFSVHPEEAQWKLAKELYDDDKLFQAARIVRNLRRVPVEETVESSGTISENNASLVRKSIRRILKESEECEKFLSLLLDEREWECLSKESDRCRVYYNSKEGPRIHGFKIETEIDAPFLATASLINEVDLLQELFWYVGSSEEIAKLSRCKKLLRSRFVTPWPFAPREAILYGYAVDGLDEDHSVVVCFRSAEPEDFKDGSYESISSDSKDTVRLDVKIGGIQFIPLERCKTLFRTAVFADPQVPYIPKWLFHWVSKRSSSRHFPIVNE</sequence>